<dbReference type="Pfam" id="PF00107">
    <property type="entry name" value="ADH_zinc_N"/>
    <property type="match status" value="1"/>
</dbReference>
<protein>
    <recommendedName>
        <fullName evidence="7">Enoyl reductase (ER) domain-containing protein</fullName>
    </recommendedName>
</protein>
<dbReference type="Proteomes" id="UP001345013">
    <property type="component" value="Unassembled WGS sequence"/>
</dbReference>
<dbReference type="InterPro" id="IPR011032">
    <property type="entry name" value="GroES-like_sf"/>
</dbReference>
<evidence type="ECO:0000256" key="3">
    <source>
        <dbReference type="ARBA" id="ARBA00022723"/>
    </source>
</evidence>
<feature type="domain" description="Enoyl reductase (ER)" evidence="7">
    <location>
        <begin position="19"/>
        <end position="382"/>
    </location>
</feature>
<dbReference type="InterPro" id="IPR002328">
    <property type="entry name" value="ADH_Zn_CS"/>
</dbReference>
<proteinExistence type="inferred from homology"/>
<organism evidence="8 9">
    <name type="scientific">Lithohypha guttulata</name>
    <dbReference type="NCBI Taxonomy" id="1690604"/>
    <lineage>
        <taxon>Eukaryota</taxon>
        <taxon>Fungi</taxon>
        <taxon>Dikarya</taxon>
        <taxon>Ascomycota</taxon>
        <taxon>Pezizomycotina</taxon>
        <taxon>Eurotiomycetes</taxon>
        <taxon>Chaetothyriomycetidae</taxon>
        <taxon>Chaetothyriales</taxon>
        <taxon>Trichomeriaceae</taxon>
        <taxon>Lithohypha</taxon>
    </lineage>
</organism>
<dbReference type="InterPro" id="IPR036291">
    <property type="entry name" value="NAD(P)-bd_dom_sf"/>
</dbReference>
<sequence length="388" mass="41324">MADNKISAVVAYAPAEPGKIDLRYESLTFNRKDPGPKEVLVNMLAVGICHSDIVVGGAPDGLMGAYPKVLGHEGAGRVQAVGSDVTSVRVGDPVLLSYTYCGSCDLCTDDGPYYCQEFLGMNVACIDKVWKGEEGTEVGGKFFGQSSFANLSMVDENSIVNVKGLVDDDEMLKKCSPLGCGLMTGSGAVVNTAAAKPSDVVLVTGLGAVGLGAIMAAKIQGCRAIIAVDRVPSRLDMAKQLGATHTIDTNHLDITQDSYSADLAGEVKALVEDGKINFALETTGALPIINACIKSLSKRGKLIQIGIPIPVPTSIIPFDFQDFFGGTKQIEVNYLGDCIAKDHLPKMIQWYNEGKFPFDKLIKFYPAKDVAQALEDMKTEVIKPVLVH</sequence>
<dbReference type="Gene3D" id="3.40.50.720">
    <property type="entry name" value="NAD(P)-binding Rossmann-like Domain"/>
    <property type="match status" value="1"/>
</dbReference>
<dbReference type="Pfam" id="PF08240">
    <property type="entry name" value="ADH_N"/>
    <property type="match status" value="1"/>
</dbReference>
<dbReference type="Gene3D" id="3.90.180.10">
    <property type="entry name" value="Medium-chain alcohol dehydrogenases, catalytic domain"/>
    <property type="match status" value="1"/>
</dbReference>
<evidence type="ECO:0000259" key="7">
    <source>
        <dbReference type="SMART" id="SM00829"/>
    </source>
</evidence>
<evidence type="ECO:0000256" key="5">
    <source>
        <dbReference type="ARBA" id="ARBA00023002"/>
    </source>
</evidence>
<dbReference type="SMART" id="SM00829">
    <property type="entry name" value="PKS_ER"/>
    <property type="match status" value="1"/>
</dbReference>
<dbReference type="EMBL" id="JAVRRG010000160">
    <property type="protein sequence ID" value="KAK5080013.1"/>
    <property type="molecule type" value="Genomic_DNA"/>
</dbReference>
<evidence type="ECO:0000256" key="2">
    <source>
        <dbReference type="ARBA" id="ARBA00008072"/>
    </source>
</evidence>
<evidence type="ECO:0000313" key="9">
    <source>
        <dbReference type="Proteomes" id="UP001345013"/>
    </source>
</evidence>
<keyword evidence="5" id="KW-0560">Oxidoreductase</keyword>
<evidence type="ECO:0000256" key="6">
    <source>
        <dbReference type="RuleBase" id="RU361277"/>
    </source>
</evidence>
<dbReference type="PANTHER" id="PTHR43350">
    <property type="entry name" value="NAD-DEPENDENT ALCOHOL DEHYDROGENASE"/>
    <property type="match status" value="1"/>
</dbReference>
<dbReference type="SUPFAM" id="SSF50129">
    <property type="entry name" value="GroES-like"/>
    <property type="match status" value="1"/>
</dbReference>
<dbReference type="InterPro" id="IPR013149">
    <property type="entry name" value="ADH-like_C"/>
</dbReference>
<reference evidence="8 9" key="1">
    <citation type="submission" date="2023-08" db="EMBL/GenBank/DDBJ databases">
        <title>Black Yeasts Isolated from many extreme environments.</title>
        <authorList>
            <person name="Coleine C."/>
            <person name="Stajich J.E."/>
            <person name="Selbmann L."/>
        </authorList>
    </citation>
    <scope>NUCLEOTIDE SEQUENCE [LARGE SCALE GENOMIC DNA]</scope>
    <source>
        <strain evidence="8 9">CCFEE 5885</strain>
    </source>
</reference>
<evidence type="ECO:0000256" key="1">
    <source>
        <dbReference type="ARBA" id="ARBA00001947"/>
    </source>
</evidence>
<name>A0ABR0K0K8_9EURO</name>
<comment type="cofactor">
    <cofactor evidence="1 6">
        <name>Zn(2+)</name>
        <dbReference type="ChEBI" id="CHEBI:29105"/>
    </cofactor>
</comment>
<keyword evidence="9" id="KW-1185">Reference proteome</keyword>
<comment type="caution">
    <text evidence="8">The sequence shown here is derived from an EMBL/GenBank/DDBJ whole genome shotgun (WGS) entry which is preliminary data.</text>
</comment>
<accession>A0ABR0K0K8</accession>
<keyword evidence="3 6" id="KW-0479">Metal-binding</keyword>
<dbReference type="CDD" id="cd08278">
    <property type="entry name" value="benzyl_alcohol_DH"/>
    <property type="match status" value="1"/>
</dbReference>
<keyword evidence="4 6" id="KW-0862">Zinc</keyword>
<comment type="similarity">
    <text evidence="2 6">Belongs to the zinc-containing alcohol dehydrogenase family.</text>
</comment>
<dbReference type="PROSITE" id="PS00059">
    <property type="entry name" value="ADH_ZINC"/>
    <property type="match status" value="1"/>
</dbReference>
<evidence type="ECO:0000313" key="8">
    <source>
        <dbReference type="EMBL" id="KAK5080013.1"/>
    </source>
</evidence>
<dbReference type="InterPro" id="IPR020843">
    <property type="entry name" value="ER"/>
</dbReference>
<dbReference type="PANTHER" id="PTHR43350:SF2">
    <property type="entry name" value="GROES-LIKE ZINC-BINDING ALCOHOL DEHYDROGENASE FAMILY PROTEIN"/>
    <property type="match status" value="1"/>
</dbReference>
<dbReference type="InterPro" id="IPR013154">
    <property type="entry name" value="ADH-like_N"/>
</dbReference>
<dbReference type="SUPFAM" id="SSF51735">
    <property type="entry name" value="NAD(P)-binding Rossmann-fold domains"/>
    <property type="match status" value="1"/>
</dbReference>
<gene>
    <name evidence="8" type="ORF">LTR24_008720</name>
</gene>
<evidence type="ECO:0000256" key="4">
    <source>
        <dbReference type="ARBA" id="ARBA00022833"/>
    </source>
</evidence>